<dbReference type="EMBL" id="MHHZ01000008">
    <property type="protein sequence ID" value="OGY42112.1"/>
    <property type="molecule type" value="Genomic_DNA"/>
</dbReference>
<comment type="caution">
    <text evidence="1">The sequence shown here is derived from an EMBL/GenBank/DDBJ whole genome shotgun (WGS) entry which is preliminary data.</text>
</comment>
<evidence type="ECO:0000313" key="1">
    <source>
        <dbReference type="EMBL" id="OGY42112.1"/>
    </source>
</evidence>
<accession>A0A1G1XQ49</accession>
<evidence type="ECO:0000313" key="2">
    <source>
        <dbReference type="Proteomes" id="UP000176498"/>
    </source>
</evidence>
<name>A0A1G1XQ49_9BACT</name>
<gene>
    <name evidence="1" type="ORF">A2Y82_03245</name>
</gene>
<dbReference type="AlphaFoldDB" id="A0A1G1XQ49"/>
<organism evidence="1 2">
    <name type="scientific">Candidatus Buchananbacteria bacterium RBG_13_36_9</name>
    <dbReference type="NCBI Taxonomy" id="1797530"/>
    <lineage>
        <taxon>Bacteria</taxon>
        <taxon>Candidatus Buchananiibacteriota</taxon>
    </lineage>
</organism>
<sequence>MIKKNTKIVIEDDAGKSSEWIGGIPLSVGEIIHLYQNKTEAPVDYEVVNKEVNCYIQGADQLVDVTYFLREKK</sequence>
<dbReference type="Proteomes" id="UP000176498">
    <property type="component" value="Unassembled WGS sequence"/>
</dbReference>
<reference evidence="1 2" key="1">
    <citation type="journal article" date="2016" name="Nat. Commun.">
        <title>Thousands of microbial genomes shed light on interconnected biogeochemical processes in an aquifer system.</title>
        <authorList>
            <person name="Anantharaman K."/>
            <person name="Brown C.T."/>
            <person name="Hug L.A."/>
            <person name="Sharon I."/>
            <person name="Castelle C.J."/>
            <person name="Probst A.J."/>
            <person name="Thomas B.C."/>
            <person name="Singh A."/>
            <person name="Wilkins M.J."/>
            <person name="Karaoz U."/>
            <person name="Brodie E.L."/>
            <person name="Williams K.H."/>
            <person name="Hubbard S.S."/>
            <person name="Banfield J.F."/>
        </authorList>
    </citation>
    <scope>NUCLEOTIDE SEQUENCE [LARGE SCALE GENOMIC DNA]</scope>
</reference>
<proteinExistence type="predicted"/>
<protein>
    <submittedName>
        <fullName evidence="1">Uncharacterized protein</fullName>
    </submittedName>
</protein>